<accession>A0ABT7Y203</accession>
<keyword evidence="6" id="KW-1185">Reference proteome</keyword>
<dbReference type="InterPro" id="IPR009948">
    <property type="entry name" value="Syd"/>
</dbReference>
<sequence length="181" mass="20415">MAQTVLGALQALNARYQQAYQQKHQSLPKNEELADLVSPCMVEKTGDSVIWQAVTRDVPADFSNVENAIELTLEDDVKAFFGSQYSADIEATYQGNELTLIQVWSDEDFTRLQENILGHLVMQRRLKLKPTLFIAATDDEMKIISICNLTGEVILERIGTDKRTVLAENVVEFLNQLEPKV</sequence>
<dbReference type="RefSeq" id="WP_289961885.1">
    <property type="nucleotide sequence ID" value="NZ_JAUEOZ010000001.1"/>
</dbReference>
<dbReference type="Gene3D" id="3.40.1580.20">
    <property type="entry name" value="Syd protein"/>
    <property type="match status" value="1"/>
</dbReference>
<dbReference type="NCBIfam" id="NF003439">
    <property type="entry name" value="PRK04968.1"/>
    <property type="match status" value="1"/>
</dbReference>
<comment type="function">
    <text evidence="4">Interacts with the SecY protein in vivo. May bind preferentially to an uncomplexed state of SecY, thus functioning either as a chelating agent for excess SecY in the cell or as a regulatory factor that negatively controls the translocase function.</text>
</comment>
<dbReference type="CDD" id="cd16323">
    <property type="entry name" value="Syd"/>
    <property type="match status" value="1"/>
</dbReference>
<evidence type="ECO:0000256" key="2">
    <source>
        <dbReference type="ARBA" id="ARBA00022519"/>
    </source>
</evidence>
<keyword evidence="2 4" id="KW-0997">Cell inner membrane</keyword>
<comment type="subcellular location">
    <subcellularLocation>
        <location evidence="4">Cell inner membrane</location>
        <topology evidence="4">Peripheral membrane protein</topology>
        <orientation evidence="4">Cytoplasmic side</orientation>
    </subcellularLocation>
    <text evidence="4">Loosely associated with the cytoplasmic side of the inner membrane, probably via SecY.</text>
</comment>
<proteinExistence type="inferred from homology"/>
<name>A0ABT7Y203_9VIBR</name>
<dbReference type="Pfam" id="PF07348">
    <property type="entry name" value="Syd"/>
    <property type="match status" value="1"/>
</dbReference>
<evidence type="ECO:0000256" key="3">
    <source>
        <dbReference type="ARBA" id="ARBA00023136"/>
    </source>
</evidence>
<evidence type="ECO:0000256" key="1">
    <source>
        <dbReference type="ARBA" id="ARBA00022475"/>
    </source>
</evidence>
<organism evidence="5 6">
    <name type="scientific">Vibrio agarivorans</name>
    <dbReference type="NCBI Taxonomy" id="153622"/>
    <lineage>
        <taxon>Bacteria</taxon>
        <taxon>Pseudomonadati</taxon>
        <taxon>Pseudomonadota</taxon>
        <taxon>Gammaproteobacteria</taxon>
        <taxon>Vibrionales</taxon>
        <taxon>Vibrionaceae</taxon>
        <taxon>Vibrio</taxon>
    </lineage>
</organism>
<dbReference type="HAMAP" id="MF_01104">
    <property type="entry name" value="Syd"/>
    <property type="match status" value="1"/>
</dbReference>
<comment type="caution">
    <text evidence="5">The sequence shown here is derived from an EMBL/GenBank/DDBJ whole genome shotgun (WGS) entry which is preliminary data.</text>
</comment>
<dbReference type="EMBL" id="JAUEOZ010000001">
    <property type="protein sequence ID" value="MDN2481804.1"/>
    <property type="molecule type" value="Genomic_DNA"/>
</dbReference>
<dbReference type="Proteomes" id="UP001169719">
    <property type="component" value="Unassembled WGS sequence"/>
</dbReference>
<reference evidence="5" key="1">
    <citation type="submission" date="2024-05" db="EMBL/GenBank/DDBJ databases">
        <title>Genome Sequences of Four Agar- Degrading Marine Bacteria.</title>
        <authorList>
            <person name="Phillips E.K."/>
            <person name="Shaffer J.C."/>
            <person name="Henson M.W."/>
            <person name="Temperton B."/>
            <person name="Thrash C.J."/>
            <person name="Martin M.O."/>
        </authorList>
    </citation>
    <scope>NUCLEOTIDE SEQUENCE</scope>
    <source>
        <strain evidence="5">EKP203</strain>
    </source>
</reference>
<evidence type="ECO:0000313" key="5">
    <source>
        <dbReference type="EMBL" id="MDN2481804.1"/>
    </source>
</evidence>
<comment type="similarity">
    <text evidence="4">Belongs to the Syd family.</text>
</comment>
<evidence type="ECO:0000313" key="6">
    <source>
        <dbReference type="Proteomes" id="UP001169719"/>
    </source>
</evidence>
<protein>
    <recommendedName>
        <fullName evidence="4">Protein Syd</fullName>
    </recommendedName>
</protein>
<evidence type="ECO:0000256" key="4">
    <source>
        <dbReference type="HAMAP-Rule" id="MF_01104"/>
    </source>
</evidence>
<keyword evidence="3 4" id="KW-0472">Membrane</keyword>
<dbReference type="InterPro" id="IPR038228">
    <property type="entry name" value="Syd_sf"/>
</dbReference>
<gene>
    <name evidence="4 5" type="primary">syd</name>
    <name evidence="5" type="ORF">QWJ08_10410</name>
</gene>
<keyword evidence="1 4" id="KW-1003">Cell membrane</keyword>